<keyword evidence="5 8" id="KW-0812">Transmembrane</keyword>
<gene>
    <name evidence="9" type="ORF">C2869_06790</name>
</gene>
<evidence type="ECO:0000256" key="7">
    <source>
        <dbReference type="ARBA" id="ARBA00023136"/>
    </source>
</evidence>
<comment type="subcellular location">
    <subcellularLocation>
        <location evidence="1">Cell membrane</location>
        <topology evidence="1">Multi-pass membrane protein</topology>
    </subcellularLocation>
</comment>
<keyword evidence="4" id="KW-0762">Sugar transport</keyword>
<feature type="transmembrane region" description="Helical" evidence="8">
    <location>
        <begin position="212"/>
        <end position="231"/>
    </location>
</feature>
<dbReference type="AlphaFoldDB" id="A0A2S0VPZ8"/>
<evidence type="ECO:0000313" key="10">
    <source>
        <dbReference type="Proteomes" id="UP000244441"/>
    </source>
</evidence>
<keyword evidence="3" id="KW-1003">Cell membrane</keyword>
<dbReference type="KEGG" id="cate:C2869_06790"/>
<name>A0A2S0VPZ8_9ALTE</name>
<feature type="transmembrane region" description="Helical" evidence="8">
    <location>
        <begin position="82"/>
        <end position="98"/>
    </location>
</feature>
<feature type="transmembrane region" description="Helical" evidence="8">
    <location>
        <begin position="280"/>
        <end position="299"/>
    </location>
</feature>
<dbReference type="PANTHER" id="PTHR23535">
    <property type="entry name" value="SUGAR EFFLUX TRANSPORTER A-RELATED"/>
    <property type="match status" value="1"/>
</dbReference>
<sequence length="396" mass="43143">MLFISTSSQPHHLSAKQFIFLSSLTGMIGSFIYPLLSYFLIDELNNPPIYVGIYMVSVTLAGIVISQTLGKLADKGVSARKMYLLANSGIVLALLIYMNTHSFWVVLAAGIFCMAFGNASIPLMLTLGRQWANKQTIDITQFNAQLRAGISFAWMMGPPLGFALVASIGFVGAFSSAIMVALLSMAFVWLKLPELSQQKSKHKNEATTPAPLHFWFLAIAVVAGSMGNNMYSSSLALYTIKELSLPEYTPGILMGLVAGLEVPIMLWANRLCQRFSKINVMLVAFGFGFVFYAGMYVATEFWQMLALQFINAVFYGLFAGVGLTLLQAQLPNRVGFTSAVYSNGFKVGVMLGSSGMGVIAQYSSFRLALVGAMLSSVLGLLFLVLYNWQQNKAIAD</sequence>
<evidence type="ECO:0000256" key="1">
    <source>
        <dbReference type="ARBA" id="ARBA00004651"/>
    </source>
</evidence>
<keyword evidence="7 8" id="KW-0472">Membrane</keyword>
<dbReference type="RefSeq" id="WP_108602232.1">
    <property type="nucleotide sequence ID" value="NZ_CP026604.1"/>
</dbReference>
<feature type="transmembrane region" description="Helical" evidence="8">
    <location>
        <begin position="338"/>
        <end position="359"/>
    </location>
</feature>
<protein>
    <submittedName>
        <fullName evidence="9">MFS transporter</fullName>
    </submittedName>
</protein>
<feature type="transmembrane region" description="Helical" evidence="8">
    <location>
        <begin position="251"/>
        <end position="268"/>
    </location>
</feature>
<evidence type="ECO:0000256" key="8">
    <source>
        <dbReference type="SAM" id="Phobius"/>
    </source>
</evidence>
<organism evidence="9 10">
    <name type="scientific">Saccharobesus litoralis</name>
    <dbReference type="NCBI Taxonomy" id="2172099"/>
    <lineage>
        <taxon>Bacteria</taxon>
        <taxon>Pseudomonadati</taxon>
        <taxon>Pseudomonadota</taxon>
        <taxon>Gammaproteobacteria</taxon>
        <taxon>Alteromonadales</taxon>
        <taxon>Alteromonadaceae</taxon>
        <taxon>Saccharobesus</taxon>
    </lineage>
</organism>
<feature type="transmembrane region" description="Helical" evidence="8">
    <location>
        <begin position="305"/>
        <end position="326"/>
    </location>
</feature>
<dbReference type="InterPro" id="IPR036259">
    <property type="entry name" value="MFS_trans_sf"/>
</dbReference>
<evidence type="ECO:0000256" key="4">
    <source>
        <dbReference type="ARBA" id="ARBA00022597"/>
    </source>
</evidence>
<feature type="transmembrane region" description="Helical" evidence="8">
    <location>
        <begin position="104"/>
        <end position="127"/>
    </location>
</feature>
<evidence type="ECO:0000313" key="9">
    <source>
        <dbReference type="EMBL" id="AWB66160.1"/>
    </source>
</evidence>
<dbReference type="CDD" id="cd17471">
    <property type="entry name" value="MFS_Set"/>
    <property type="match status" value="1"/>
</dbReference>
<reference evidence="9 10" key="1">
    <citation type="submission" date="2018-01" db="EMBL/GenBank/DDBJ databases">
        <title>Genome sequence of a Cantenovulum-like bacteria.</title>
        <authorList>
            <person name="Tan W.R."/>
            <person name="Lau N.-S."/>
            <person name="Go F."/>
            <person name="Amirul A.-A.A."/>
        </authorList>
    </citation>
    <scope>NUCLEOTIDE SEQUENCE [LARGE SCALE GENOMIC DNA]</scope>
    <source>
        <strain evidence="9 10">CCB-QB4</strain>
    </source>
</reference>
<dbReference type="PANTHER" id="PTHR23535:SF2">
    <property type="entry name" value="SUGAR EFFLUX TRANSPORTER A-RELATED"/>
    <property type="match status" value="1"/>
</dbReference>
<evidence type="ECO:0000256" key="3">
    <source>
        <dbReference type="ARBA" id="ARBA00022475"/>
    </source>
</evidence>
<dbReference type="Pfam" id="PF07690">
    <property type="entry name" value="MFS_1"/>
    <property type="match status" value="1"/>
</dbReference>
<feature type="transmembrane region" description="Helical" evidence="8">
    <location>
        <begin position="174"/>
        <end position="192"/>
    </location>
</feature>
<evidence type="ECO:0000256" key="5">
    <source>
        <dbReference type="ARBA" id="ARBA00022692"/>
    </source>
</evidence>
<dbReference type="EMBL" id="CP026604">
    <property type="protein sequence ID" value="AWB66160.1"/>
    <property type="molecule type" value="Genomic_DNA"/>
</dbReference>
<dbReference type="GO" id="GO:0022857">
    <property type="term" value="F:transmembrane transporter activity"/>
    <property type="evidence" value="ECO:0007669"/>
    <property type="project" value="InterPro"/>
</dbReference>
<feature type="transmembrane region" description="Helical" evidence="8">
    <location>
        <begin position="18"/>
        <end position="41"/>
    </location>
</feature>
<feature type="transmembrane region" description="Helical" evidence="8">
    <location>
        <begin position="365"/>
        <end position="386"/>
    </location>
</feature>
<feature type="transmembrane region" description="Helical" evidence="8">
    <location>
        <begin position="47"/>
        <end position="70"/>
    </location>
</feature>
<feature type="transmembrane region" description="Helical" evidence="8">
    <location>
        <begin position="148"/>
        <end position="168"/>
    </location>
</feature>
<keyword evidence="6 8" id="KW-1133">Transmembrane helix</keyword>
<accession>A0A2S0VPZ8</accession>
<dbReference type="SUPFAM" id="SSF103473">
    <property type="entry name" value="MFS general substrate transporter"/>
    <property type="match status" value="1"/>
</dbReference>
<evidence type="ECO:0000256" key="6">
    <source>
        <dbReference type="ARBA" id="ARBA00022989"/>
    </source>
</evidence>
<evidence type="ECO:0000256" key="2">
    <source>
        <dbReference type="ARBA" id="ARBA00022448"/>
    </source>
</evidence>
<dbReference type="Proteomes" id="UP000244441">
    <property type="component" value="Chromosome"/>
</dbReference>
<dbReference type="GO" id="GO:0005886">
    <property type="term" value="C:plasma membrane"/>
    <property type="evidence" value="ECO:0007669"/>
    <property type="project" value="UniProtKB-SubCell"/>
</dbReference>
<keyword evidence="2" id="KW-0813">Transport</keyword>
<proteinExistence type="predicted"/>
<keyword evidence="10" id="KW-1185">Reference proteome</keyword>
<dbReference type="InterPro" id="IPR011701">
    <property type="entry name" value="MFS"/>
</dbReference>
<dbReference type="Gene3D" id="1.20.1250.20">
    <property type="entry name" value="MFS general substrate transporter like domains"/>
    <property type="match status" value="2"/>
</dbReference>
<dbReference type="OrthoDB" id="7337792at2"/>